<feature type="region of interest" description="Disordered" evidence="1">
    <location>
        <begin position="38"/>
        <end position="61"/>
    </location>
</feature>
<dbReference type="Proteomes" id="UP000236291">
    <property type="component" value="Unassembled WGS sequence"/>
</dbReference>
<sequence length="73" mass="8488">VQKQPQRGKKVMRRYVLVTQAYYRGYIVAAQRQNREGSGMQQGLMFEDDGRKGEKHQATMGEKMGYNARVLTY</sequence>
<feature type="non-terminal residue" evidence="2">
    <location>
        <position position="1"/>
    </location>
</feature>
<dbReference type="EMBL" id="ASHM01079666">
    <property type="protein sequence ID" value="PNX58951.1"/>
    <property type="molecule type" value="Genomic_DNA"/>
</dbReference>
<organism evidence="2 3">
    <name type="scientific">Trifolium pratense</name>
    <name type="common">Red clover</name>
    <dbReference type="NCBI Taxonomy" id="57577"/>
    <lineage>
        <taxon>Eukaryota</taxon>
        <taxon>Viridiplantae</taxon>
        <taxon>Streptophyta</taxon>
        <taxon>Embryophyta</taxon>
        <taxon>Tracheophyta</taxon>
        <taxon>Spermatophyta</taxon>
        <taxon>Magnoliopsida</taxon>
        <taxon>eudicotyledons</taxon>
        <taxon>Gunneridae</taxon>
        <taxon>Pentapetalae</taxon>
        <taxon>rosids</taxon>
        <taxon>fabids</taxon>
        <taxon>Fabales</taxon>
        <taxon>Fabaceae</taxon>
        <taxon>Papilionoideae</taxon>
        <taxon>50 kb inversion clade</taxon>
        <taxon>NPAAA clade</taxon>
        <taxon>Hologalegina</taxon>
        <taxon>IRL clade</taxon>
        <taxon>Trifolieae</taxon>
        <taxon>Trifolium</taxon>
    </lineage>
</organism>
<evidence type="ECO:0000313" key="2">
    <source>
        <dbReference type="EMBL" id="PNX58951.1"/>
    </source>
</evidence>
<evidence type="ECO:0000256" key="1">
    <source>
        <dbReference type="SAM" id="MobiDB-lite"/>
    </source>
</evidence>
<proteinExistence type="predicted"/>
<reference evidence="2 3" key="1">
    <citation type="journal article" date="2014" name="Am. J. Bot.">
        <title>Genome assembly and annotation for red clover (Trifolium pratense; Fabaceae).</title>
        <authorList>
            <person name="Istvanek J."/>
            <person name="Jaros M."/>
            <person name="Krenek A."/>
            <person name="Repkova J."/>
        </authorList>
    </citation>
    <scope>NUCLEOTIDE SEQUENCE [LARGE SCALE GENOMIC DNA]</scope>
    <source>
        <strain evidence="3">cv. Tatra</strain>
        <tissue evidence="2">Young leaves</tissue>
    </source>
</reference>
<feature type="compositionally biased region" description="Basic and acidic residues" evidence="1">
    <location>
        <begin position="48"/>
        <end position="57"/>
    </location>
</feature>
<comment type="caution">
    <text evidence="2">The sequence shown here is derived from an EMBL/GenBank/DDBJ whole genome shotgun (WGS) entry which is preliminary data.</text>
</comment>
<protein>
    <submittedName>
        <fullName evidence="2">Uncharacterized protein</fullName>
    </submittedName>
</protein>
<reference evidence="2 3" key="2">
    <citation type="journal article" date="2017" name="Front. Plant Sci.">
        <title>Gene Classification and Mining of Molecular Markers Useful in Red Clover (Trifolium pratense) Breeding.</title>
        <authorList>
            <person name="Istvanek J."/>
            <person name="Dluhosova J."/>
            <person name="Dluhos P."/>
            <person name="Patkova L."/>
            <person name="Nedelnik J."/>
            <person name="Repkova J."/>
        </authorList>
    </citation>
    <scope>NUCLEOTIDE SEQUENCE [LARGE SCALE GENOMIC DNA]</scope>
    <source>
        <strain evidence="3">cv. Tatra</strain>
        <tissue evidence="2">Young leaves</tissue>
    </source>
</reference>
<gene>
    <name evidence="2" type="ORF">L195_g051172</name>
</gene>
<evidence type="ECO:0000313" key="3">
    <source>
        <dbReference type="Proteomes" id="UP000236291"/>
    </source>
</evidence>
<dbReference type="AlphaFoldDB" id="A0A2K3JY22"/>
<accession>A0A2K3JY22</accession>
<name>A0A2K3JY22_TRIPR</name>